<dbReference type="GO" id="GO:0016153">
    <property type="term" value="F:urocanate hydratase activity"/>
    <property type="evidence" value="ECO:0007669"/>
    <property type="project" value="UniProtKB-UniRule"/>
</dbReference>
<evidence type="ECO:0000256" key="2">
    <source>
        <dbReference type="ARBA" id="ARBA00007578"/>
    </source>
</evidence>
<dbReference type="EC" id="4.2.1.49" evidence="3 10"/>
<evidence type="ECO:0000313" key="15">
    <source>
        <dbReference type="Proteomes" id="UP000054725"/>
    </source>
</evidence>
<evidence type="ECO:0000256" key="7">
    <source>
        <dbReference type="ARBA" id="ARBA00031640"/>
    </source>
</evidence>
<feature type="active site" evidence="10">
    <location>
        <position position="410"/>
    </location>
</feature>
<comment type="function">
    <text evidence="9 10">Catalyzes the conversion of urocanate to 4-imidazolone-5-propionate.</text>
</comment>
<dbReference type="RefSeq" id="WP_058504268.1">
    <property type="nucleotide sequence ID" value="NZ_CAAAIF010000001.1"/>
</dbReference>
<dbReference type="GO" id="GO:0019556">
    <property type="term" value="P:L-histidine catabolic process to glutamate and formamide"/>
    <property type="evidence" value="ECO:0007669"/>
    <property type="project" value="UniProtKB-UniPathway"/>
</dbReference>
<dbReference type="FunFam" id="3.40.50.10730:FF:000001">
    <property type="entry name" value="Urocanate hydratase"/>
    <property type="match status" value="1"/>
</dbReference>
<feature type="binding site" evidence="10">
    <location>
        <begin position="176"/>
        <end position="178"/>
    </location>
    <ligand>
        <name>NAD(+)</name>
        <dbReference type="ChEBI" id="CHEBI:57540"/>
    </ligand>
</feature>
<feature type="domain" description="Urocanase N-terminal" evidence="12">
    <location>
        <begin position="11"/>
        <end position="137"/>
    </location>
</feature>
<dbReference type="GO" id="GO:0019557">
    <property type="term" value="P:L-histidine catabolic process to glutamate and formate"/>
    <property type="evidence" value="ECO:0007669"/>
    <property type="project" value="UniProtKB-UniPathway"/>
</dbReference>
<proteinExistence type="inferred from homology"/>
<sequence>MPIQKTNPRHIKANRGAELETKSWLTEAVLRMLCNNLDPEVAENPDSLVVYGGLGRAARNWQAFDKIIEVLKKLTINQTLLIQSGKPVGVFTTHEDAPRVLIANSNLVPRWATWEHFNELDKKGLMMYGQMTAGSWIYIGSQGIVQGTYETFVACAEKHFAGDLSGHWILTAGLGGMGGAQPLAATMAGASVLAIECDPTRIEKRLKTRYLDKSTNDLEEALAWIEESCRNKTPLSVGLLGNAAEIYPELLRRNIRPSLITDQTSAHDPLNGYLPKGWSLEKAKELRQTSPQEVVAAAKASIAEQVQAMLGFLRQDIPVFDYGNNIRQMAFETGVSEAFVIPGFVPEYIRPLFCEGIGPFRWVALSGDPEDIYATDEKVKELMPEDKHLHRWLEMAREKIAFQGLPARICWVGLKDRARLALAFNEMVKNGEVKAPIVIGRDHLDSGSVASPNRETEGMLDGSDAVSDWPLLNALLNCASGATWVSFHHGGGVGMGFSQHAGVVIVADGTDKAAARLSRVLHNDPATGVMRHADAGYELAKECARENNLWLPMELIGEPQ</sequence>
<evidence type="ECO:0000256" key="5">
    <source>
        <dbReference type="ARBA" id="ARBA00023027"/>
    </source>
</evidence>
<feature type="binding site" evidence="10">
    <location>
        <position position="130"/>
    </location>
    <ligand>
        <name>NAD(+)</name>
        <dbReference type="ChEBI" id="CHEBI:57540"/>
    </ligand>
</feature>
<evidence type="ECO:0000313" key="14">
    <source>
        <dbReference type="EMBL" id="KTD36253.1"/>
    </source>
</evidence>
<protein>
    <recommendedName>
        <fullName evidence="3 10">Urocanate hydratase</fullName>
        <shortName evidence="10">Urocanase</shortName>
        <ecNumber evidence="3 10">4.2.1.49</ecNumber>
    </recommendedName>
    <alternativeName>
        <fullName evidence="7 10">Imidazolonepropionate hydrolase</fullName>
    </alternativeName>
</protein>
<evidence type="ECO:0000256" key="3">
    <source>
        <dbReference type="ARBA" id="ARBA00011992"/>
    </source>
</evidence>
<dbReference type="InterPro" id="IPR055351">
    <property type="entry name" value="Urocanase"/>
</dbReference>
<organism evidence="14 15">
    <name type="scientific">Legionella nautarum</name>
    <dbReference type="NCBI Taxonomy" id="45070"/>
    <lineage>
        <taxon>Bacteria</taxon>
        <taxon>Pseudomonadati</taxon>
        <taxon>Pseudomonadota</taxon>
        <taxon>Gammaproteobacteria</taxon>
        <taxon>Legionellales</taxon>
        <taxon>Legionellaceae</taxon>
        <taxon>Legionella</taxon>
    </lineage>
</organism>
<keyword evidence="4 10" id="KW-0369">Histidine metabolism</keyword>
<gene>
    <name evidence="10" type="primary">hutU</name>
    <name evidence="14" type="ORF">Lnau_1237</name>
</gene>
<evidence type="ECO:0000256" key="9">
    <source>
        <dbReference type="ARBA" id="ARBA00056569"/>
    </source>
</evidence>
<evidence type="ECO:0000259" key="13">
    <source>
        <dbReference type="Pfam" id="PF17392"/>
    </source>
</evidence>
<dbReference type="UniPathway" id="UPA00379">
    <property type="reaction ID" value="UER00550"/>
</dbReference>
<dbReference type="Gene3D" id="3.40.1770.10">
    <property type="entry name" value="Urocanase superfamily"/>
    <property type="match status" value="1"/>
</dbReference>
<comment type="pathway">
    <text evidence="1 10">Amino-acid degradation; L-histidine degradation into L-glutamate; N-formimidoyl-L-glutamate from L-histidine: step 2/3.</text>
</comment>
<keyword evidence="6 10" id="KW-0456">Lyase</keyword>
<feature type="domain" description="Urocanase C-terminal" evidence="13">
    <location>
        <begin position="351"/>
        <end position="545"/>
    </location>
</feature>
<keyword evidence="5 10" id="KW-0520">NAD</keyword>
<comment type="similarity">
    <text evidence="2 10">Belongs to the urocanase family.</text>
</comment>
<evidence type="ECO:0000256" key="6">
    <source>
        <dbReference type="ARBA" id="ARBA00023239"/>
    </source>
</evidence>
<accession>A0A0W0WVA9</accession>
<dbReference type="OrthoDB" id="9764874at2"/>
<evidence type="ECO:0000256" key="4">
    <source>
        <dbReference type="ARBA" id="ARBA00022808"/>
    </source>
</evidence>
<dbReference type="InterPro" id="IPR035400">
    <property type="entry name" value="Urocanase_N"/>
</dbReference>
<dbReference type="Pfam" id="PF01175">
    <property type="entry name" value="Urocanase"/>
    <property type="match status" value="1"/>
</dbReference>
<dbReference type="InterPro" id="IPR023636">
    <property type="entry name" value="Urocanase_CS"/>
</dbReference>
<evidence type="ECO:0000256" key="1">
    <source>
        <dbReference type="ARBA" id="ARBA00004794"/>
    </source>
</evidence>
<feature type="binding site" evidence="10">
    <location>
        <begin position="273"/>
        <end position="274"/>
    </location>
    <ligand>
        <name>NAD(+)</name>
        <dbReference type="ChEBI" id="CHEBI:57540"/>
    </ligand>
</feature>
<feature type="binding site" evidence="10">
    <location>
        <begin position="263"/>
        <end position="267"/>
    </location>
    <ligand>
        <name>NAD(+)</name>
        <dbReference type="ChEBI" id="CHEBI:57540"/>
    </ligand>
</feature>
<dbReference type="SUPFAM" id="SSF111326">
    <property type="entry name" value="Urocanase"/>
    <property type="match status" value="1"/>
</dbReference>
<dbReference type="Proteomes" id="UP000054725">
    <property type="component" value="Unassembled WGS sequence"/>
</dbReference>
<dbReference type="InterPro" id="IPR036190">
    <property type="entry name" value="Urocanase_sf"/>
</dbReference>
<feature type="binding site" evidence="10">
    <location>
        <begin position="242"/>
        <end position="243"/>
    </location>
    <ligand>
        <name>NAD(+)</name>
        <dbReference type="ChEBI" id="CHEBI:57540"/>
    </ligand>
</feature>
<feature type="binding site" evidence="10">
    <location>
        <position position="196"/>
    </location>
    <ligand>
        <name>NAD(+)</name>
        <dbReference type="ChEBI" id="CHEBI:57540"/>
    </ligand>
</feature>
<comment type="caution">
    <text evidence="14">The sequence shown here is derived from an EMBL/GenBank/DDBJ whole genome shotgun (WGS) entry which is preliminary data.</text>
</comment>
<dbReference type="InterPro" id="IPR023637">
    <property type="entry name" value="Urocanase-like"/>
</dbReference>
<dbReference type="Pfam" id="PF17391">
    <property type="entry name" value="Urocanase_N"/>
    <property type="match status" value="1"/>
</dbReference>
<feature type="binding site" evidence="10">
    <location>
        <position position="322"/>
    </location>
    <ligand>
        <name>NAD(+)</name>
        <dbReference type="ChEBI" id="CHEBI:57540"/>
    </ligand>
</feature>
<feature type="binding site" evidence="10">
    <location>
        <position position="201"/>
    </location>
    <ligand>
        <name>NAD(+)</name>
        <dbReference type="ChEBI" id="CHEBI:57540"/>
    </ligand>
</feature>
<comment type="cofactor">
    <cofactor evidence="10">
        <name>NAD(+)</name>
        <dbReference type="ChEBI" id="CHEBI:57540"/>
    </cofactor>
    <text evidence="10">Binds 1 NAD(+) per subunit.</text>
</comment>
<comment type="subcellular location">
    <subcellularLocation>
        <location evidence="10">Cytoplasm</location>
    </subcellularLocation>
</comment>
<keyword evidence="10" id="KW-0963">Cytoplasm</keyword>
<evidence type="ECO:0000259" key="12">
    <source>
        <dbReference type="Pfam" id="PF17391"/>
    </source>
</evidence>
<dbReference type="EMBL" id="LNYO01000013">
    <property type="protein sequence ID" value="KTD36253.1"/>
    <property type="molecule type" value="Genomic_DNA"/>
</dbReference>
<dbReference type="PROSITE" id="PS01233">
    <property type="entry name" value="UROCANASE"/>
    <property type="match status" value="1"/>
</dbReference>
<feature type="domain" description="Urocanase Rossmann-like" evidence="11">
    <location>
        <begin position="140"/>
        <end position="348"/>
    </location>
</feature>
<dbReference type="PATRIC" id="fig|45070.6.peg.1303"/>
<dbReference type="PANTHER" id="PTHR12216">
    <property type="entry name" value="UROCANATE HYDRATASE"/>
    <property type="match status" value="1"/>
</dbReference>
<feature type="binding site" evidence="10">
    <location>
        <begin position="52"/>
        <end position="53"/>
    </location>
    <ligand>
        <name>NAD(+)</name>
        <dbReference type="ChEBI" id="CHEBI:57540"/>
    </ligand>
</feature>
<dbReference type="PANTHER" id="PTHR12216:SF4">
    <property type="entry name" value="UROCANATE HYDRATASE"/>
    <property type="match status" value="1"/>
</dbReference>
<evidence type="ECO:0000256" key="10">
    <source>
        <dbReference type="HAMAP-Rule" id="MF_00577"/>
    </source>
</evidence>
<evidence type="ECO:0000259" key="11">
    <source>
        <dbReference type="Pfam" id="PF01175"/>
    </source>
</evidence>
<dbReference type="InterPro" id="IPR035085">
    <property type="entry name" value="Urocanase_Rossmann-like"/>
</dbReference>
<dbReference type="AlphaFoldDB" id="A0A0W0WVA9"/>
<name>A0A0W0WVA9_9GAMM</name>
<feature type="binding site" evidence="10">
    <location>
        <position position="492"/>
    </location>
    <ligand>
        <name>NAD(+)</name>
        <dbReference type="ChEBI" id="CHEBI:57540"/>
    </ligand>
</feature>
<dbReference type="PIRSF" id="PIRSF001423">
    <property type="entry name" value="Urocanate_hydrat"/>
    <property type="match status" value="1"/>
</dbReference>
<dbReference type="NCBIfam" id="TIGR01228">
    <property type="entry name" value="hutU"/>
    <property type="match status" value="1"/>
</dbReference>
<dbReference type="Pfam" id="PF17392">
    <property type="entry name" value="Urocanase_C"/>
    <property type="match status" value="1"/>
</dbReference>
<dbReference type="HAMAP" id="MF_00577">
    <property type="entry name" value="HutU"/>
    <property type="match status" value="1"/>
</dbReference>
<dbReference type="InterPro" id="IPR038364">
    <property type="entry name" value="Urocanase_central_sf"/>
</dbReference>
<evidence type="ECO:0000256" key="8">
    <source>
        <dbReference type="ARBA" id="ARBA00047623"/>
    </source>
</evidence>
<keyword evidence="15" id="KW-1185">Reference proteome</keyword>
<dbReference type="NCBIfam" id="NF003820">
    <property type="entry name" value="PRK05414.1"/>
    <property type="match status" value="1"/>
</dbReference>
<comment type="catalytic activity">
    <reaction evidence="8 10">
        <text>4-imidazolone-5-propanoate = trans-urocanate + H2O</text>
        <dbReference type="Rhea" id="RHEA:13101"/>
        <dbReference type="ChEBI" id="CHEBI:15377"/>
        <dbReference type="ChEBI" id="CHEBI:17771"/>
        <dbReference type="ChEBI" id="CHEBI:77893"/>
        <dbReference type="EC" id="4.2.1.49"/>
    </reaction>
</comment>
<dbReference type="STRING" id="45070.Lnau_1237"/>
<reference evidence="14 15" key="1">
    <citation type="submission" date="2015-11" db="EMBL/GenBank/DDBJ databases">
        <title>Genomic analysis of 38 Legionella species identifies large and diverse effector repertoires.</title>
        <authorList>
            <person name="Burstein D."/>
            <person name="Amaro F."/>
            <person name="Zusman T."/>
            <person name="Lifshitz Z."/>
            <person name="Cohen O."/>
            <person name="Gilbert J.A."/>
            <person name="Pupko T."/>
            <person name="Shuman H.A."/>
            <person name="Segal G."/>
        </authorList>
    </citation>
    <scope>NUCLEOTIDE SEQUENCE [LARGE SCALE GENOMIC DNA]</scope>
    <source>
        <strain evidence="14 15">ATCC 49506</strain>
    </source>
</reference>
<dbReference type="InterPro" id="IPR035401">
    <property type="entry name" value="Urocanase_C"/>
</dbReference>
<dbReference type="Gene3D" id="3.40.50.10730">
    <property type="entry name" value="Urocanase like domains"/>
    <property type="match status" value="1"/>
</dbReference>
<dbReference type="GO" id="GO:0005737">
    <property type="term" value="C:cytoplasm"/>
    <property type="evidence" value="ECO:0007669"/>
    <property type="project" value="UniProtKB-SubCell"/>
</dbReference>